<feature type="compositionally biased region" description="Polar residues" evidence="1">
    <location>
        <begin position="159"/>
        <end position="171"/>
    </location>
</feature>
<proteinExistence type="predicted"/>
<dbReference type="EMBL" id="NIVC01001445">
    <property type="protein sequence ID" value="PAA67893.1"/>
    <property type="molecule type" value="Genomic_DNA"/>
</dbReference>
<sequence>MGCAGLLLDSNTTDTRRFASRLDDWHSGTRSRLLTPKTGDVARPWSSLSATVAAEPPSSGCTSLASRSPCTATLGRTGDVLSVVTGAADASWSLPDVDLCHPASGRLADAASASPAPVHCSHAGRIRGCSQLRSAASCRYLMLDSLPWVSFEPGLPHNSRGTSRETPTWEQGVQLPEQVPPLLSSPAKANRSSPTTSKLN</sequence>
<dbReference type="Proteomes" id="UP000215902">
    <property type="component" value="Unassembled WGS sequence"/>
</dbReference>
<feature type="compositionally biased region" description="Polar residues" evidence="1">
    <location>
        <begin position="190"/>
        <end position="200"/>
    </location>
</feature>
<gene>
    <name evidence="2" type="ORF">BOX15_Mlig028132g1</name>
</gene>
<comment type="caution">
    <text evidence="2">The sequence shown here is derived from an EMBL/GenBank/DDBJ whole genome shotgun (WGS) entry which is preliminary data.</text>
</comment>
<feature type="region of interest" description="Disordered" evidence="1">
    <location>
        <begin position="157"/>
        <end position="200"/>
    </location>
</feature>
<accession>A0A267F2E3</accession>
<dbReference type="AlphaFoldDB" id="A0A267F2E3"/>
<name>A0A267F2E3_9PLAT</name>
<evidence type="ECO:0000313" key="3">
    <source>
        <dbReference type="Proteomes" id="UP000215902"/>
    </source>
</evidence>
<evidence type="ECO:0000313" key="2">
    <source>
        <dbReference type="EMBL" id="PAA67893.1"/>
    </source>
</evidence>
<keyword evidence="3" id="KW-1185">Reference proteome</keyword>
<organism evidence="2 3">
    <name type="scientific">Macrostomum lignano</name>
    <dbReference type="NCBI Taxonomy" id="282301"/>
    <lineage>
        <taxon>Eukaryota</taxon>
        <taxon>Metazoa</taxon>
        <taxon>Spiralia</taxon>
        <taxon>Lophotrochozoa</taxon>
        <taxon>Platyhelminthes</taxon>
        <taxon>Rhabditophora</taxon>
        <taxon>Macrostomorpha</taxon>
        <taxon>Macrostomida</taxon>
        <taxon>Macrostomidae</taxon>
        <taxon>Macrostomum</taxon>
    </lineage>
</organism>
<reference evidence="2 3" key="1">
    <citation type="submission" date="2017-06" db="EMBL/GenBank/DDBJ databases">
        <title>A platform for efficient transgenesis in Macrostomum lignano, a flatworm model organism for stem cell research.</title>
        <authorList>
            <person name="Berezikov E."/>
        </authorList>
    </citation>
    <scope>NUCLEOTIDE SEQUENCE [LARGE SCALE GENOMIC DNA]</scope>
    <source>
        <strain evidence="2">DV1</strain>
        <tissue evidence="2">Whole organism</tissue>
    </source>
</reference>
<evidence type="ECO:0000256" key="1">
    <source>
        <dbReference type="SAM" id="MobiDB-lite"/>
    </source>
</evidence>
<protein>
    <submittedName>
        <fullName evidence="2">Uncharacterized protein</fullName>
    </submittedName>
</protein>